<name>A0A2K8KU36_9GAMM</name>
<reference evidence="5 6" key="1">
    <citation type="journal article" date="2017" name="Environ. Microbiol.">
        <title>Genomic and physiological analyses of 'Reinekea forsetii' reveal a versatile opportunistic lifestyle during spring algae blooms.</title>
        <authorList>
            <person name="Avci B."/>
            <person name="Hahnke R.L."/>
            <person name="Chafee M."/>
            <person name="Fischer T."/>
            <person name="Gruber-Vodicka H."/>
            <person name="Tegetmeyer H.E."/>
            <person name="Harder J."/>
            <person name="Fuchs B.M."/>
            <person name="Amann R.I."/>
            <person name="Teeling H."/>
        </authorList>
    </citation>
    <scope>NUCLEOTIDE SEQUENCE [LARGE SCALE GENOMIC DNA]</scope>
    <source>
        <strain evidence="5 6">Hel1_31_D35</strain>
    </source>
</reference>
<evidence type="ECO:0000256" key="2">
    <source>
        <dbReference type="ARBA" id="ARBA00023125"/>
    </source>
</evidence>
<protein>
    <submittedName>
        <fullName evidence="5">Transcriptional regulator, HxlR family</fullName>
    </submittedName>
</protein>
<organism evidence="5 6">
    <name type="scientific">Reinekea forsetii</name>
    <dbReference type="NCBI Taxonomy" id="1336806"/>
    <lineage>
        <taxon>Bacteria</taxon>
        <taxon>Pseudomonadati</taxon>
        <taxon>Pseudomonadota</taxon>
        <taxon>Gammaproteobacteria</taxon>
        <taxon>Oceanospirillales</taxon>
        <taxon>Saccharospirillaceae</taxon>
        <taxon>Reinekea</taxon>
    </lineage>
</organism>
<dbReference type="Pfam" id="PF01638">
    <property type="entry name" value="HxlR"/>
    <property type="match status" value="1"/>
</dbReference>
<dbReference type="InterPro" id="IPR002577">
    <property type="entry name" value="HTH_HxlR"/>
</dbReference>
<dbReference type="SUPFAM" id="SSF46785">
    <property type="entry name" value="Winged helix' DNA-binding domain"/>
    <property type="match status" value="1"/>
</dbReference>
<evidence type="ECO:0000256" key="1">
    <source>
        <dbReference type="ARBA" id="ARBA00023015"/>
    </source>
</evidence>
<dbReference type="PANTHER" id="PTHR33204">
    <property type="entry name" value="TRANSCRIPTIONAL REGULATOR, MARR FAMILY"/>
    <property type="match status" value="1"/>
</dbReference>
<evidence type="ECO:0000256" key="3">
    <source>
        <dbReference type="ARBA" id="ARBA00023163"/>
    </source>
</evidence>
<evidence type="ECO:0000313" key="5">
    <source>
        <dbReference type="EMBL" id="ATX77589.1"/>
    </source>
</evidence>
<keyword evidence="2" id="KW-0238">DNA-binding</keyword>
<dbReference type="GO" id="GO:0003677">
    <property type="term" value="F:DNA binding"/>
    <property type="evidence" value="ECO:0007669"/>
    <property type="project" value="UniProtKB-KW"/>
</dbReference>
<dbReference type="PANTHER" id="PTHR33204:SF29">
    <property type="entry name" value="TRANSCRIPTIONAL REGULATOR"/>
    <property type="match status" value="1"/>
</dbReference>
<keyword evidence="3" id="KW-0804">Transcription</keyword>
<gene>
    <name evidence="5" type="ORF">REIFOR_02464</name>
</gene>
<dbReference type="InterPro" id="IPR036390">
    <property type="entry name" value="WH_DNA-bd_sf"/>
</dbReference>
<evidence type="ECO:0000313" key="6">
    <source>
        <dbReference type="Proteomes" id="UP000229757"/>
    </source>
</evidence>
<dbReference type="PROSITE" id="PS51118">
    <property type="entry name" value="HTH_HXLR"/>
    <property type="match status" value="1"/>
</dbReference>
<proteinExistence type="predicted"/>
<evidence type="ECO:0000259" key="4">
    <source>
        <dbReference type="PROSITE" id="PS51118"/>
    </source>
</evidence>
<keyword evidence="1" id="KW-0805">Transcription regulation</keyword>
<keyword evidence="6" id="KW-1185">Reference proteome</keyword>
<dbReference type="Gene3D" id="1.10.10.10">
    <property type="entry name" value="Winged helix-like DNA-binding domain superfamily/Winged helix DNA-binding domain"/>
    <property type="match status" value="1"/>
</dbReference>
<dbReference type="OrthoDB" id="9807069at2"/>
<dbReference type="EMBL" id="CP011797">
    <property type="protein sequence ID" value="ATX77589.1"/>
    <property type="molecule type" value="Genomic_DNA"/>
</dbReference>
<dbReference type="Proteomes" id="UP000229757">
    <property type="component" value="Chromosome"/>
</dbReference>
<dbReference type="AlphaFoldDB" id="A0A2K8KU36"/>
<sequence length="118" mass="13765">MKKHKDYDCNLGCMVENTLEIIRGKWKGIVLTLLFDKCYRFNELQRQMPGVTQRILTKQLRELEQAGLVVREVLSLKPFAVCYSLTDLGRTLKPVMHCLKQWSLDHGHEVYALETVQD</sequence>
<dbReference type="InterPro" id="IPR036388">
    <property type="entry name" value="WH-like_DNA-bd_sf"/>
</dbReference>
<dbReference type="RefSeq" id="WP_100257838.1">
    <property type="nucleotide sequence ID" value="NZ_CP011797.1"/>
</dbReference>
<feature type="domain" description="HTH hxlR-type" evidence="4">
    <location>
        <begin position="13"/>
        <end position="111"/>
    </location>
</feature>
<accession>A0A2K8KU36</accession>
<dbReference type="KEGG" id="rfo:REIFOR_02464"/>